<dbReference type="Proteomes" id="UP000699462">
    <property type="component" value="Unassembled WGS sequence"/>
</dbReference>
<dbReference type="SUPFAM" id="SSF52025">
    <property type="entry name" value="PA domain"/>
    <property type="match status" value="1"/>
</dbReference>
<feature type="signal peptide" evidence="9">
    <location>
        <begin position="1"/>
        <end position="21"/>
    </location>
</feature>
<dbReference type="GO" id="GO:0005975">
    <property type="term" value="P:carbohydrate metabolic process"/>
    <property type="evidence" value="ECO:0007669"/>
    <property type="project" value="InterPro"/>
</dbReference>
<dbReference type="Gene3D" id="1.50.10.10">
    <property type="match status" value="1"/>
</dbReference>
<keyword evidence="6" id="KW-0106">Calcium</keyword>
<dbReference type="Pfam" id="PF01532">
    <property type="entry name" value="Glyco_hydro_47"/>
    <property type="match status" value="1"/>
</dbReference>
<evidence type="ECO:0000313" key="11">
    <source>
        <dbReference type="EMBL" id="KAF8568259.1"/>
    </source>
</evidence>
<dbReference type="AlphaFoldDB" id="A0A8T0DK42"/>
<dbReference type="GO" id="GO:0004571">
    <property type="term" value="F:mannosyl-oligosaccharide 1,2-alpha-mannosidase activity"/>
    <property type="evidence" value="ECO:0007669"/>
    <property type="project" value="InterPro"/>
</dbReference>
<reference evidence="11 12" key="1">
    <citation type="submission" date="2019-07" db="EMBL/GenBank/DDBJ databases">
        <title>Annotation for the trematode Paragonimus westermani.</title>
        <authorList>
            <person name="Choi Y.-J."/>
        </authorList>
    </citation>
    <scope>NUCLEOTIDE SEQUENCE [LARGE SCALE GENOMIC DNA]</scope>
    <source>
        <strain evidence="11">180907_Pwestermani</strain>
    </source>
</reference>
<dbReference type="InterPro" id="IPR003137">
    <property type="entry name" value="PA_domain"/>
</dbReference>
<keyword evidence="3" id="KW-0256">Endoplasmic reticulum</keyword>
<dbReference type="SUPFAM" id="SSF48225">
    <property type="entry name" value="Seven-hairpin glycosidases"/>
    <property type="match status" value="1"/>
</dbReference>
<sequence>MVSGLLLAVVTVSCLILSSTADLSGTTKHNMKFVLIIVSLIHPRAQIKEMFLHGYINYKENAFPADELMPLSCKGRERNVESSRGDVDDALGNFSLTMIDTLDTLFLFNELDEFEHAVRAVVDSVSFDSDVEVSVFETNIRILGGLLGAHISSLEVQKANHSRMKWYSDELLQMAIDIGNRLIPAFNTSTGIPLPRVNLRYGCDKLKRKEMHTCTACGGTMILEFAALSRLTGNPIYEDKAARAMAALWKQRNRHSDLMGRVINVHSGDWVRRESGIGAGIDSYYEYLFKAFVLLGEPVYLHRFHTHYEAIKRYVSGPQSATFPFLFLDVHMHRPSERARSFMDVLLSFWPGLQVLVGDVKPAVALHEFLFQVYKRNKLLPEAFTPDLKVHWGEHLLRPEFVESTYLLYRATNDPYYLDVGAQIVADIQRYARVPCGFAAIEDVRTMKHVDRFDSFVLAETFKYLYLLFSEPSDLPISLNEYVFTTEAHLLPISLSQIRRPESSAELSEYSETSTTDNTSDPVPVELPVDRHGDRDRVAEAKLHHEGQCPAIHFGPSPLSLSDECKAPPRYLSRNLDWAQTASMCRTTDGPYWYMNTMFFKNLTKQSTSVHSVNPDSARERIWRSIDLIRQPLRQMAVRLSESVEQLTSSATNHLPQTASGFVPLRAIDFRPDNPAHLAILKHMGIELSMESDGRLTLRQDQNAADSAQLSIAGLLFIHDLLSLTKAQQRVEETPVQHRHVVLIDPPSFGRVRFAACPAYFGLFPGEQPASRESLQQRDGPTSLDDSPSPSSSPSSFTTTTTSNNDSEADGPFERASSGLAWRPLMSAVRIVHPLDGCSEISPQGAAYPSDALDWNVKSDSPGVTDSSVFDSTDPKLAASLGPLTGSIGIVRRGGCLFIQKARNLARAGAVGGIVVDNDATSSAARSLLFTMSGEEDPTKNDVSIPFVLLFGAERDRLFHAMHTHWERTREPLTVMLTKDYNPAVAFSEAMKRLSGNKESVLPVPQFQLLSEVNIPTAKKSVVELRLSSLTRGGLSVSRLAGVQPSCTAQYVRVGSTVCPPHDFEMVEIRWTITLFVGSEELVDYVTQSPDGSRSYPNRVELWIAALNHTMIHSKLSVQCRGILLAVCEAALHNSSLAGGTSTTHPAIRLPVSWVTFVDRCFSRLSDRARFLSAFSIGPKWSALNDPTLSRVSLVLGFQPVWITSNEHPVSVSQSS</sequence>
<evidence type="ECO:0000256" key="6">
    <source>
        <dbReference type="PIRSR" id="PIRSR601382-2"/>
    </source>
</evidence>
<dbReference type="EMBL" id="JTDF01002957">
    <property type="protein sequence ID" value="KAF8568259.1"/>
    <property type="molecule type" value="Genomic_DNA"/>
</dbReference>
<feature type="active site" evidence="5">
    <location>
        <position position="282"/>
    </location>
</feature>
<evidence type="ECO:0000256" key="9">
    <source>
        <dbReference type="SAM" id="SignalP"/>
    </source>
</evidence>
<feature type="domain" description="PA" evidence="10">
    <location>
        <begin position="875"/>
        <end position="954"/>
    </location>
</feature>
<dbReference type="EC" id="3.2.1.-" evidence="7"/>
<feature type="region of interest" description="Disordered" evidence="8">
    <location>
        <begin position="504"/>
        <end position="530"/>
    </location>
</feature>
<keyword evidence="9" id="KW-0732">Signal</keyword>
<evidence type="ECO:0000256" key="7">
    <source>
        <dbReference type="RuleBase" id="RU361193"/>
    </source>
</evidence>
<organism evidence="11 12">
    <name type="scientific">Paragonimus westermani</name>
    <dbReference type="NCBI Taxonomy" id="34504"/>
    <lineage>
        <taxon>Eukaryota</taxon>
        <taxon>Metazoa</taxon>
        <taxon>Spiralia</taxon>
        <taxon>Lophotrochozoa</taxon>
        <taxon>Platyhelminthes</taxon>
        <taxon>Trematoda</taxon>
        <taxon>Digenea</taxon>
        <taxon>Plagiorchiida</taxon>
        <taxon>Troglotremata</taxon>
        <taxon>Troglotrematidae</taxon>
        <taxon>Paragonimus</taxon>
    </lineage>
</organism>
<dbReference type="InterPro" id="IPR012341">
    <property type="entry name" value="6hp_glycosidase-like_sf"/>
</dbReference>
<comment type="cofactor">
    <cofactor evidence="6">
        <name>Ca(2+)</name>
        <dbReference type="ChEBI" id="CHEBI:29108"/>
    </cofactor>
</comment>
<dbReference type="InterPro" id="IPR036026">
    <property type="entry name" value="Seven-hairpin_glycosidases"/>
</dbReference>
<keyword evidence="12" id="KW-1185">Reference proteome</keyword>
<keyword evidence="7" id="KW-0378">Hydrolase</keyword>
<comment type="caution">
    <text evidence="11">The sequence shown here is derived from an EMBL/GenBank/DDBJ whole genome shotgun (WGS) entry which is preliminary data.</text>
</comment>
<keyword evidence="7" id="KW-0326">Glycosidase</keyword>
<dbReference type="InterPro" id="IPR001382">
    <property type="entry name" value="Glyco_hydro_47"/>
</dbReference>
<dbReference type="PRINTS" id="PR00747">
    <property type="entry name" value="GLYHDRLASE47"/>
</dbReference>
<keyword evidence="4" id="KW-0325">Glycoprotein</keyword>
<dbReference type="Pfam" id="PF02225">
    <property type="entry name" value="PA"/>
    <property type="match status" value="1"/>
</dbReference>
<feature type="binding site" evidence="6">
    <location>
        <position position="486"/>
    </location>
    <ligand>
        <name>Ca(2+)</name>
        <dbReference type="ChEBI" id="CHEBI:29108"/>
    </ligand>
</feature>
<evidence type="ECO:0000256" key="1">
    <source>
        <dbReference type="ARBA" id="ARBA00004240"/>
    </source>
</evidence>
<feature type="compositionally biased region" description="Polar residues" evidence="8">
    <location>
        <begin position="510"/>
        <end position="521"/>
    </location>
</feature>
<accession>A0A8T0DK42</accession>
<name>A0A8T0DK42_9TREM</name>
<dbReference type="GO" id="GO:1904380">
    <property type="term" value="P:endoplasmic reticulum mannose trimming"/>
    <property type="evidence" value="ECO:0007669"/>
    <property type="project" value="InterPro"/>
</dbReference>
<evidence type="ECO:0000259" key="10">
    <source>
        <dbReference type="Pfam" id="PF02225"/>
    </source>
</evidence>
<evidence type="ECO:0000256" key="3">
    <source>
        <dbReference type="ARBA" id="ARBA00022824"/>
    </source>
</evidence>
<keyword evidence="6" id="KW-0479">Metal-binding</keyword>
<dbReference type="Gene3D" id="3.50.30.30">
    <property type="match status" value="1"/>
</dbReference>
<feature type="chain" id="PRO_5035928364" description="alpha-1,2-Mannosidase" evidence="9">
    <location>
        <begin position="22"/>
        <end position="1216"/>
    </location>
</feature>
<feature type="active site" evidence="5">
    <location>
        <position position="400"/>
    </location>
</feature>
<comment type="subcellular location">
    <subcellularLocation>
        <location evidence="1">Endoplasmic reticulum</location>
    </subcellularLocation>
</comment>
<evidence type="ECO:0000256" key="5">
    <source>
        <dbReference type="PIRSR" id="PIRSR601382-1"/>
    </source>
</evidence>
<dbReference type="InterPro" id="IPR046450">
    <property type="entry name" value="PA_dom_sf"/>
</dbReference>
<feature type="region of interest" description="Disordered" evidence="8">
    <location>
        <begin position="770"/>
        <end position="815"/>
    </location>
</feature>
<dbReference type="GO" id="GO:0005509">
    <property type="term" value="F:calcium ion binding"/>
    <property type="evidence" value="ECO:0007669"/>
    <property type="project" value="InterPro"/>
</dbReference>
<gene>
    <name evidence="11" type="ORF">P879_06880</name>
</gene>
<comment type="similarity">
    <text evidence="2 7">Belongs to the glycosyl hydrolase 47 family.</text>
</comment>
<evidence type="ECO:0000256" key="2">
    <source>
        <dbReference type="ARBA" id="ARBA00007658"/>
    </source>
</evidence>
<evidence type="ECO:0000256" key="4">
    <source>
        <dbReference type="ARBA" id="ARBA00023180"/>
    </source>
</evidence>
<feature type="active site" description="Proton donor" evidence="5">
    <location>
        <position position="137"/>
    </location>
</feature>
<dbReference type="GO" id="GO:0016020">
    <property type="term" value="C:membrane"/>
    <property type="evidence" value="ECO:0007669"/>
    <property type="project" value="InterPro"/>
</dbReference>
<dbReference type="GO" id="GO:0044322">
    <property type="term" value="C:endoplasmic reticulum quality control compartment"/>
    <property type="evidence" value="ECO:0007669"/>
    <property type="project" value="GOC"/>
</dbReference>
<dbReference type="InterPro" id="IPR044674">
    <property type="entry name" value="EDEM1/2/3"/>
</dbReference>
<dbReference type="PANTHER" id="PTHR45679">
    <property type="entry name" value="ER DEGRADATION-ENHANCING ALPHA-MANNOSIDASE-LIKE PROTEIN 2"/>
    <property type="match status" value="1"/>
</dbReference>
<proteinExistence type="inferred from homology"/>
<evidence type="ECO:0000256" key="8">
    <source>
        <dbReference type="SAM" id="MobiDB-lite"/>
    </source>
</evidence>
<feature type="active site" description="Proton donor" evidence="5">
    <location>
        <position position="382"/>
    </location>
</feature>
<protein>
    <recommendedName>
        <fullName evidence="7">alpha-1,2-Mannosidase</fullName>
        <ecNumber evidence="7">3.2.1.-</ecNumber>
    </recommendedName>
</protein>
<feature type="compositionally biased region" description="Low complexity" evidence="8">
    <location>
        <begin position="781"/>
        <end position="806"/>
    </location>
</feature>
<dbReference type="PANTHER" id="PTHR45679:SF2">
    <property type="entry name" value="ER DEGRADATION-ENHANCING ALPHA-MANNOSIDASE-LIKE PROTEIN 3"/>
    <property type="match status" value="1"/>
</dbReference>
<dbReference type="OrthoDB" id="8118055at2759"/>
<feature type="compositionally biased region" description="Polar residues" evidence="8">
    <location>
        <begin position="771"/>
        <end position="780"/>
    </location>
</feature>
<evidence type="ECO:0000313" key="12">
    <source>
        <dbReference type="Proteomes" id="UP000699462"/>
    </source>
</evidence>